<name>A0A8S9Z0F6_9TREM</name>
<feature type="transmembrane region" description="Helical" evidence="1">
    <location>
        <begin position="469"/>
        <end position="490"/>
    </location>
</feature>
<keyword evidence="3" id="KW-1185">Reference proteome</keyword>
<evidence type="ECO:0000256" key="1">
    <source>
        <dbReference type="SAM" id="Phobius"/>
    </source>
</evidence>
<evidence type="ECO:0000313" key="2">
    <source>
        <dbReference type="EMBL" id="KAF7257498.1"/>
    </source>
</evidence>
<protein>
    <submittedName>
        <fullName evidence="2">Uncharacterized protein</fullName>
    </submittedName>
</protein>
<accession>A0A8S9Z0F6</accession>
<keyword evidence="1" id="KW-0812">Transmembrane</keyword>
<evidence type="ECO:0000313" key="3">
    <source>
        <dbReference type="Proteomes" id="UP000822476"/>
    </source>
</evidence>
<dbReference type="Proteomes" id="UP000822476">
    <property type="component" value="Unassembled WGS sequence"/>
</dbReference>
<keyword evidence="1" id="KW-1133">Transmembrane helix</keyword>
<gene>
    <name evidence="2" type="ORF">EG68_05483</name>
</gene>
<sequence>MGLKPVGYNMSCYSYRVSEALKRHHVHILEMGNSPNAVYLDCPVCPYEDLDDFEWRFIPRETTGPIFVKGGTHLFDSVYVLKSDLLGEVSVVDEKRQCLIPNSNDLYLSEIVLEKHTGTYVCMHKRNKTHPTNFVWYHLDNINRQQAHKIASMSVPDLTKVENYEQLVQLQALARRDLLDYSGWSDRTVGPFTMTTRLIEDDIYIGQCGQLKVGQERKCYITIPAIEPNYYNKTEHMYIYRILRDAFDFLVSARGVTGQSGGRRVQSIFREQMKNLEFDFHGNGSHLYIPCGFSLFKHLFDFTDEMKGFPGPSYRVEITYDVACIDAGSEKFIELAKMSDFSQMNWSIPVLREFRYTKVQRIVYAGEEGLLLKCPTQEPLTCNATYADALWKSGNELTFNERRVKTENIYTTPKCDLYFEVAHYYDMDIYYCYLRDPIKPNEVWSRLPRIAYQLQMEKATFKWPRENDVYVGIVILTVWSLFLSSLWILLSLYDSVTREHALFEATVKQAGGRMARLKQVYSPFSDEDRGLFFKIMQNEV</sequence>
<reference evidence="2" key="1">
    <citation type="submission" date="2019-07" db="EMBL/GenBank/DDBJ databases">
        <title>Annotation for the trematode Paragonimus miyazaki's.</title>
        <authorList>
            <person name="Choi Y.-J."/>
        </authorList>
    </citation>
    <scope>NUCLEOTIDE SEQUENCE</scope>
    <source>
        <strain evidence="2">Japan</strain>
    </source>
</reference>
<organism evidence="2 3">
    <name type="scientific">Paragonimus skrjabini miyazakii</name>
    <dbReference type="NCBI Taxonomy" id="59628"/>
    <lineage>
        <taxon>Eukaryota</taxon>
        <taxon>Metazoa</taxon>
        <taxon>Spiralia</taxon>
        <taxon>Lophotrochozoa</taxon>
        <taxon>Platyhelminthes</taxon>
        <taxon>Trematoda</taxon>
        <taxon>Digenea</taxon>
        <taxon>Plagiorchiida</taxon>
        <taxon>Troglotremata</taxon>
        <taxon>Troglotrematidae</taxon>
        <taxon>Paragonimus</taxon>
    </lineage>
</organism>
<dbReference type="EMBL" id="JTDE01002346">
    <property type="protein sequence ID" value="KAF7257498.1"/>
    <property type="molecule type" value="Genomic_DNA"/>
</dbReference>
<comment type="caution">
    <text evidence="2">The sequence shown here is derived from an EMBL/GenBank/DDBJ whole genome shotgun (WGS) entry which is preliminary data.</text>
</comment>
<proteinExistence type="predicted"/>
<dbReference type="AlphaFoldDB" id="A0A8S9Z0F6"/>
<dbReference type="OrthoDB" id="6234035at2759"/>
<keyword evidence="1" id="KW-0472">Membrane</keyword>